<dbReference type="EMBL" id="JACNJD010000123">
    <property type="protein sequence ID" value="MBC8176279.1"/>
    <property type="molecule type" value="Genomic_DNA"/>
</dbReference>
<evidence type="ECO:0000259" key="2">
    <source>
        <dbReference type="Pfam" id="PF04366"/>
    </source>
</evidence>
<name>A0A8J6MZH0_9DELT</name>
<keyword evidence="1" id="KW-0732">Signal</keyword>
<evidence type="ECO:0000256" key="1">
    <source>
        <dbReference type="SAM" id="SignalP"/>
    </source>
</evidence>
<sequence length="235" mass="23930">MKSLSKVFLAPMAVLLAGMFVLVGAAPTMADDATEAQNLVEKARMSFNNFETAKEMDGFRDLIKKAKGVFIAPSVLKGAFIVGASGGSGVFLARDTKTNKWSGPAFYTIGEASFGLQIGGSASEVVLLAMTDRGVTSFLSDNFKLGAAGAIAVGPVGVGAAAATANLSADILSFSRAKGLFGGISVDGAVVGVRGGLNEAYYGKKVTATDILVKHDVQNKGAAGLIKAVDKASAK</sequence>
<dbReference type="PANTHER" id="PTHR15629:SF2">
    <property type="entry name" value="SH3 DOMAIN-CONTAINING YSC84-LIKE PROTEIN 1"/>
    <property type="match status" value="1"/>
</dbReference>
<dbReference type="Proteomes" id="UP000650524">
    <property type="component" value="Unassembled WGS sequence"/>
</dbReference>
<reference evidence="3 4" key="1">
    <citation type="submission" date="2020-08" db="EMBL/GenBank/DDBJ databases">
        <title>Bridging the membrane lipid divide: bacteria of the FCB group superphylum have the potential to synthesize archaeal ether lipids.</title>
        <authorList>
            <person name="Villanueva L."/>
            <person name="Von Meijenfeldt F.A.B."/>
            <person name="Westbye A.B."/>
            <person name="Yadav S."/>
            <person name="Hopmans E.C."/>
            <person name="Dutilh B.E."/>
            <person name="Sinninghe Damste J.S."/>
        </authorList>
    </citation>
    <scope>NUCLEOTIDE SEQUENCE [LARGE SCALE GENOMIC DNA]</scope>
    <source>
        <strain evidence="3">NIOZ-UU27</strain>
    </source>
</reference>
<dbReference type="InterPro" id="IPR051702">
    <property type="entry name" value="SH3_domain_YSC84-like"/>
</dbReference>
<gene>
    <name evidence="3" type="ORF">H8E19_02655</name>
</gene>
<comment type="caution">
    <text evidence="3">The sequence shown here is derived from an EMBL/GenBank/DDBJ whole genome shotgun (WGS) entry which is preliminary data.</text>
</comment>
<organism evidence="3 4">
    <name type="scientific">Candidatus Desulfacyla euxinica</name>
    <dbReference type="NCBI Taxonomy" id="2841693"/>
    <lineage>
        <taxon>Bacteria</taxon>
        <taxon>Deltaproteobacteria</taxon>
        <taxon>Candidatus Desulfacyla</taxon>
    </lineage>
</organism>
<accession>A0A8J6MZH0</accession>
<dbReference type="AlphaFoldDB" id="A0A8J6MZH0"/>
<dbReference type="InterPro" id="IPR007461">
    <property type="entry name" value="Ysc84_actin-binding"/>
</dbReference>
<proteinExistence type="predicted"/>
<feature type="chain" id="PRO_5035212431" evidence="1">
    <location>
        <begin position="31"/>
        <end position="235"/>
    </location>
</feature>
<dbReference type="GO" id="GO:0035091">
    <property type="term" value="F:phosphatidylinositol binding"/>
    <property type="evidence" value="ECO:0007669"/>
    <property type="project" value="TreeGrafter"/>
</dbReference>
<evidence type="ECO:0000313" key="4">
    <source>
        <dbReference type="Proteomes" id="UP000650524"/>
    </source>
</evidence>
<dbReference type="Pfam" id="PF04366">
    <property type="entry name" value="Ysc84"/>
    <property type="match status" value="1"/>
</dbReference>
<feature type="domain" description="Ysc84 actin-binding" evidence="2">
    <location>
        <begin position="111"/>
        <end position="232"/>
    </location>
</feature>
<dbReference type="PANTHER" id="PTHR15629">
    <property type="entry name" value="SH3YL1 PROTEIN"/>
    <property type="match status" value="1"/>
</dbReference>
<feature type="signal peptide" evidence="1">
    <location>
        <begin position="1"/>
        <end position="30"/>
    </location>
</feature>
<dbReference type="CDD" id="cd11524">
    <property type="entry name" value="SYLF"/>
    <property type="match status" value="1"/>
</dbReference>
<protein>
    <submittedName>
        <fullName evidence="3">Lipid-binding SYLF domain-containing protein</fullName>
    </submittedName>
</protein>
<evidence type="ECO:0000313" key="3">
    <source>
        <dbReference type="EMBL" id="MBC8176279.1"/>
    </source>
</evidence>